<reference evidence="6" key="1">
    <citation type="submission" date="2012-12" db="EMBL/GenBank/DDBJ databases">
        <authorList>
            <person name="Hellsten U."/>
            <person name="Grimwood J."/>
            <person name="Chapman J.A."/>
            <person name="Shapiro H."/>
            <person name="Aerts A."/>
            <person name="Otillar R.P."/>
            <person name="Terry A.Y."/>
            <person name="Boore J.L."/>
            <person name="Simakov O."/>
            <person name="Marletaz F."/>
            <person name="Cho S.-J."/>
            <person name="Edsinger-Gonzales E."/>
            <person name="Havlak P."/>
            <person name="Kuo D.-H."/>
            <person name="Larsson T."/>
            <person name="Lv J."/>
            <person name="Arendt D."/>
            <person name="Savage R."/>
            <person name="Osoegawa K."/>
            <person name="de Jong P."/>
            <person name="Lindberg D.R."/>
            <person name="Seaver E.C."/>
            <person name="Weisblat D.A."/>
            <person name="Putnam N.H."/>
            <person name="Grigoriev I.V."/>
            <person name="Rokhsar D.S."/>
        </authorList>
    </citation>
    <scope>NUCLEOTIDE SEQUENCE</scope>
</reference>
<dbReference type="InterPro" id="IPR002516">
    <property type="entry name" value="Glyco_trans_11"/>
</dbReference>
<dbReference type="UniPathway" id="UPA00378"/>
<comment type="similarity">
    <text evidence="3">Belongs to the glycosyltransferase 11 family.</text>
</comment>
<dbReference type="EnsemblMetazoa" id="HelroT173606">
    <property type="protein sequence ID" value="HelroP173606"/>
    <property type="gene ID" value="HelroG173606"/>
</dbReference>
<dbReference type="RefSeq" id="XP_009018468.1">
    <property type="nucleotide sequence ID" value="XM_009020220.1"/>
</dbReference>
<dbReference type="GeneID" id="20204611"/>
<keyword evidence="3" id="KW-0812">Transmembrane</keyword>
<comment type="pathway">
    <text evidence="3">Protein modification; protein glycosylation.</text>
</comment>
<keyword evidence="3" id="KW-0333">Golgi apparatus</keyword>
<proteinExistence type="inferred from homology"/>
<dbReference type="Proteomes" id="UP000015101">
    <property type="component" value="Unassembled WGS sequence"/>
</dbReference>
<dbReference type="Pfam" id="PF01531">
    <property type="entry name" value="Glyco_transf_11"/>
    <property type="match status" value="1"/>
</dbReference>
<sequence>MFRRSVAAQILNALVSQSFQDSCRASLSRLTPMVLLQLFPRMDGIASKGNLILDCCHHVEDPKYVSLGTCVFNSRRTGNLMFSLAALLFVSENTGRIPILPSYMLHGWIDEYFNTSSIKKIPNNFIYDANESIILTERYGPLAYDPIFKNPHANSSIRNIKILLICGYFQNYYYVRNVEKSLKTLFQFHSATKSNVSHFINHHKSLVNKSYQNIKTVGVHVRRTDFLTIDNQRQGLTVIDENYVNSTVHFFLNYLVAKGADFIIFFVACQDYAWVNSTIYKLNITQIFTNVRFVPSTNNNGPFDMCLISMCDGVITSTGSFSWWAGWLANTTTTYYTGYPKNGSEIAKYFDRRTYQKPDWIGFT</sequence>
<reference evidence="4 6" key="2">
    <citation type="journal article" date="2013" name="Nature">
        <title>Insights into bilaterian evolution from three spiralian genomes.</title>
        <authorList>
            <person name="Simakov O."/>
            <person name="Marletaz F."/>
            <person name="Cho S.J."/>
            <person name="Edsinger-Gonzales E."/>
            <person name="Havlak P."/>
            <person name="Hellsten U."/>
            <person name="Kuo D.H."/>
            <person name="Larsson T."/>
            <person name="Lv J."/>
            <person name="Arendt D."/>
            <person name="Savage R."/>
            <person name="Osoegawa K."/>
            <person name="de Jong P."/>
            <person name="Grimwood J."/>
            <person name="Chapman J.A."/>
            <person name="Shapiro H."/>
            <person name="Aerts A."/>
            <person name="Otillar R.P."/>
            <person name="Terry A.Y."/>
            <person name="Boore J.L."/>
            <person name="Grigoriev I.V."/>
            <person name="Lindberg D.R."/>
            <person name="Seaver E.C."/>
            <person name="Weisblat D.A."/>
            <person name="Putnam N.H."/>
            <person name="Rokhsar D.S."/>
        </authorList>
    </citation>
    <scope>NUCLEOTIDE SEQUENCE</scope>
</reference>
<dbReference type="EMBL" id="AMQM01004612">
    <property type="status" value="NOT_ANNOTATED_CDS"/>
    <property type="molecule type" value="Genomic_DNA"/>
</dbReference>
<dbReference type="PANTHER" id="PTHR11927:SF9">
    <property type="entry name" value="L-FUCOSYLTRANSFERASE"/>
    <property type="match status" value="1"/>
</dbReference>
<dbReference type="EMBL" id="KB096633">
    <property type="protein sequence ID" value="ESO03320.1"/>
    <property type="molecule type" value="Genomic_DNA"/>
</dbReference>
<dbReference type="GO" id="GO:0005975">
    <property type="term" value="P:carbohydrate metabolic process"/>
    <property type="evidence" value="ECO:0007669"/>
    <property type="project" value="InterPro"/>
</dbReference>
<dbReference type="GO" id="GO:0032580">
    <property type="term" value="C:Golgi cisterna membrane"/>
    <property type="evidence" value="ECO:0007669"/>
    <property type="project" value="UniProtKB-SubCell"/>
</dbReference>
<dbReference type="Gene3D" id="3.40.50.11350">
    <property type="match status" value="1"/>
</dbReference>
<evidence type="ECO:0000313" key="4">
    <source>
        <dbReference type="EMBL" id="ESO03320.1"/>
    </source>
</evidence>
<evidence type="ECO:0000256" key="2">
    <source>
        <dbReference type="ARBA" id="ARBA00022679"/>
    </source>
</evidence>
<dbReference type="CTD" id="20204611"/>
<organism evidence="5 6">
    <name type="scientific">Helobdella robusta</name>
    <name type="common">Californian leech</name>
    <dbReference type="NCBI Taxonomy" id="6412"/>
    <lineage>
        <taxon>Eukaryota</taxon>
        <taxon>Metazoa</taxon>
        <taxon>Spiralia</taxon>
        <taxon>Lophotrochozoa</taxon>
        <taxon>Annelida</taxon>
        <taxon>Clitellata</taxon>
        <taxon>Hirudinea</taxon>
        <taxon>Rhynchobdellida</taxon>
        <taxon>Glossiphoniidae</taxon>
        <taxon>Helobdella</taxon>
    </lineage>
</organism>
<evidence type="ECO:0000313" key="5">
    <source>
        <dbReference type="EnsemblMetazoa" id="HelroP173606"/>
    </source>
</evidence>
<keyword evidence="2 3" id="KW-0808">Transferase</keyword>
<reference evidence="5" key="3">
    <citation type="submission" date="2015-06" db="UniProtKB">
        <authorList>
            <consortium name="EnsemblMetazoa"/>
        </authorList>
    </citation>
    <scope>IDENTIFICATION</scope>
</reference>
<dbReference type="GO" id="GO:0008107">
    <property type="term" value="F:galactoside 2-alpha-L-fucosyltransferase activity"/>
    <property type="evidence" value="ECO:0000318"/>
    <property type="project" value="GO_Central"/>
</dbReference>
<comment type="subcellular location">
    <subcellularLocation>
        <location evidence="3">Golgi apparatus</location>
        <location evidence="3">Golgi stack membrane</location>
        <topology evidence="3">Single-pass type II membrane protein</topology>
    </subcellularLocation>
</comment>
<accession>T1F712</accession>
<dbReference type="AlphaFoldDB" id="T1F712"/>
<dbReference type="HOGENOM" id="CLU_043399_2_0_1"/>
<dbReference type="PANTHER" id="PTHR11927">
    <property type="entry name" value="GALACTOSIDE 2-L-FUCOSYLTRANSFERASE"/>
    <property type="match status" value="1"/>
</dbReference>
<dbReference type="EC" id="2.4.1.-" evidence="3"/>
<keyword evidence="1 3" id="KW-0328">Glycosyltransferase</keyword>
<dbReference type="KEGG" id="hro:HELRODRAFT_173606"/>
<keyword evidence="3" id="KW-0325">Glycoprotein</keyword>
<dbReference type="InParanoid" id="T1F712"/>
<protein>
    <recommendedName>
        <fullName evidence="3">L-Fucosyltransferase</fullName>
        <ecNumber evidence="3">2.4.1.-</ecNumber>
    </recommendedName>
</protein>
<evidence type="ECO:0000256" key="3">
    <source>
        <dbReference type="RuleBase" id="RU363129"/>
    </source>
</evidence>
<gene>
    <name evidence="5" type="primary">20204611</name>
    <name evidence="4" type="ORF">HELRODRAFT_173606</name>
</gene>
<keyword evidence="6" id="KW-1185">Reference proteome</keyword>
<dbReference type="STRING" id="6412.T1F712"/>
<evidence type="ECO:0000313" key="6">
    <source>
        <dbReference type="Proteomes" id="UP000015101"/>
    </source>
</evidence>
<keyword evidence="3" id="KW-0735">Signal-anchor</keyword>
<evidence type="ECO:0000256" key="1">
    <source>
        <dbReference type="ARBA" id="ARBA00022676"/>
    </source>
</evidence>
<dbReference type="OrthoDB" id="3226at2759"/>
<name>T1F712_HELRO</name>
<dbReference type="FunFam" id="3.40.50.11350:FF:000013">
    <property type="entry name" value="L-Fucosyltransferase"/>
    <property type="match status" value="1"/>
</dbReference>